<dbReference type="EMBL" id="JACHOO010000002">
    <property type="protein sequence ID" value="MBB5751702.1"/>
    <property type="molecule type" value="Genomic_DNA"/>
</dbReference>
<evidence type="ECO:0000313" key="2">
    <source>
        <dbReference type="EMBL" id="MBB5751702.1"/>
    </source>
</evidence>
<gene>
    <name evidence="2" type="ORF">GGQ63_000754</name>
</gene>
<dbReference type="InterPro" id="IPR037049">
    <property type="entry name" value="DUF1214_C_sf"/>
</dbReference>
<organism evidence="2 3">
    <name type="scientific">Prosthecomicrobium pneumaticum</name>
    <dbReference type="NCBI Taxonomy" id="81895"/>
    <lineage>
        <taxon>Bacteria</taxon>
        <taxon>Pseudomonadati</taxon>
        <taxon>Pseudomonadota</taxon>
        <taxon>Alphaproteobacteria</taxon>
        <taxon>Hyphomicrobiales</taxon>
        <taxon>Kaistiaceae</taxon>
        <taxon>Prosthecomicrobium</taxon>
    </lineage>
</organism>
<dbReference type="PANTHER" id="PTHR36509">
    <property type="entry name" value="BLL3101 PROTEIN"/>
    <property type="match status" value="1"/>
</dbReference>
<evidence type="ECO:0000313" key="3">
    <source>
        <dbReference type="Proteomes" id="UP000523821"/>
    </source>
</evidence>
<name>A0A7W9CTQ4_9HYPH</name>
<dbReference type="InterPro" id="IPR012038">
    <property type="entry name" value="UCP009471"/>
</dbReference>
<dbReference type="Pfam" id="PF06742">
    <property type="entry name" value="DUF1214"/>
    <property type="match status" value="1"/>
</dbReference>
<comment type="caution">
    <text evidence="2">The sequence shown here is derived from an EMBL/GenBank/DDBJ whole genome shotgun (WGS) entry which is preliminary data.</text>
</comment>
<evidence type="ECO:0000259" key="1">
    <source>
        <dbReference type="Pfam" id="PF06742"/>
    </source>
</evidence>
<feature type="domain" description="DUF1214" evidence="1">
    <location>
        <begin position="76"/>
        <end position="173"/>
    </location>
</feature>
<dbReference type="Gene3D" id="2.60.120.600">
    <property type="entry name" value="Domain of unknown function DUF1214, C-terminal domain"/>
    <property type="match status" value="1"/>
</dbReference>
<reference evidence="2 3" key="1">
    <citation type="submission" date="2020-08" db="EMBL/GenBank/DDBJ databases">
        <title>Genomic Encyclopedia of Type Strains, Phase IV (KMG-IV): sequencing the most valuable type-strain genomes for metagenomic binning, comparative biology and taxonomic classification.</title>
        <authorList>
            <person name="Goeker M."/>
        </authorList>
    </citation>
    <scope>NUCLEOTIDE SEQUENCE [LARGE SCALE GENOMIC DNA]</scope>
    <source>
        <strain evidence="2 3">DSM 16268</strain>
    </source>
</reference>
<dbReference type="RefSeq" id="WP_183852704.1">
    <property type="nucleotide sequence ID" value="NZ_JACHOO010000002.1"/>
</dbReference>
<keyword evidence="3" id="KW-1185">Reference proteome</keyword>
<proteinExistence type="predicted"/>
<dbReference type="Proteomes" id="UP000523821">
    <property type="component" value="Unassembled WGS sequence"/>
</dbReference>
<dbReference type="SUPFAM" id="SSF160935">
    <property type="entry name" value="VPA0735-like"/>
    <property type="match status" value="1"/>
</dbReference>
<protein>
    <recommendedName>
        <fullName evidence="1">DUF1214 domain-containing protein</fullName>
    </recommendedName>
</protein>
<sequence length="195" mass="20901">MRHPFRFLVDLTVGLAIACLVGFGSAALVLDRDRPFGAVTAGAWSAWPASGSPDADPYTKAMQARSGEVPLGAGEGLIFIAEADDAGTPLSGRCSYRIVGQTPAARLWTLTAYDAEGHLMDNAVRRTSFHSREILREADGRFVIAIGPEAEPGNWLPVATGGSFRLLLRLYDTPVGSGSDVRDLVMPRIERGECR</sequence>
<dbReference type="AlphaFoldDB" id="A0A7W9CTQ4"/>
<dbReference type="PANTHER" id="PTHR36509:SF2">
    <property type="entry name" value="BLL3101 PROTEIN"/>
    <property type="match status" value="1"/>
</dbReference>
<accession>A0A7W9CTQ4</accession>
<dbReference type="InterPro" id="IPR010621">
    <property type="entry name" value="DUF1214"/>
</dbReference>
<dbReference type="PIRSF" id="PIRSF009471">
    <property type="entry name" value="UCP009471"/>
    <property type="match status" value="1"/>
</dbReference>